<dbReference type="GO" id="GO:0008270">
    <property type="term" value="F:zinc ion binding"/>
    <property type="evidence" value="ECO:0007669"/>
    <property type="project" value="UniProtKB-KW"/>
</dbReference>
<dbReference type="PROSITE" id="PS50089">
    <property type="entry name" value="ZF_RING_2"/>
    <property type="match status" value="1"/>
</dbReference>
<reference evidence="15 16" key="1">
    <citation type="journal article" date="2016" name="Sci. Rep.">
        <title>The Dendrobium catenatum Lindl. genome sequence provides insights into polysaccharide synthase, floral development and adaptive evolution.</title>
        <authorList>
            <person name="Zhang G.Q."/>
            <person name="Xu Q."/>
            <person name="Bian C."/>
            <person name="Tsai W.C."/>
            <person name="Yeh C.M."/>
            <person name="Liu K.W."/>
            <person name="Yoshida K."/>
            <person name="Zhang L.S."/>
            <person name="Chang S.B."/>
            <person name="Chen F."/>
            <person name="Shi Y."/>
            <person name="Su Y.Y."/>
            <person name="Zhang Y.Q."/>
            <person name="Chen L.J."/>
            <person name="Yin Y."/>
            <person name="Lin M."/>
            <person name="Huang H."/>
            <person name="Deng H."/>
            <person name="Wang Z.W."/>
            <person name="Zhu S.L."/>
            <person name="Zhao X."/>
            <person name="Deng C."/>
            <person name="Niu S.C."/>
            <person name="Huang J."/>
            <person name="Wang M."/>
            <person name="Liu G.H."/>
            <person name="Yang H.J."/>
            <person name="Xiao X.J."/>
            <person name="Hsiao Y.Y."/>
            <person name="Wu W.L."/>
            <person name="Chen Y.Y."/>
            <person name="Mitsuda N."/>
            <person name="Ohme-Takagi M."/>
            <person name="Luo Y.B."/>
            <person name="Van de Peer Y."/>
            <person name="Liu Z.J."/>
        </authorList>
    </citation>
    <scope>NUCLEOTIDE SEQUENCE [LARGE SCALE GENOMIC DNA]</scope>
    <source>
        <tissue evidence="15">The whole plant</tissue>
    </source>
</reference>
<keyword evidence="9 12" id="KW-0863">Zinc-finger</keyword>
<dbReference type="STRING" id="906689.A0A2I0VAR6"/>
<dbReference type="EC" id="2.3.2.31" evidence="5"/>
<dbReference type="AlphaFoldDB" id="A0A2I0VAR6"/>
<dbReference type="Pfam" id="PF00097">
    <property type="entry name" value="zf-C3HC4"/>
    <property type="match status" value="1"/>
</dbReference>
<evidence type="ECO:0000313" key="16">
    <source>
        <dbReference type="Proteomes" id="UP000233837"/>
    </source>
</evidence>
<keyword evidence="10" id="KW-0833">Ubl conjugation pathway</keyword>
<reference evidence="15 16" key="2">
    <citation type="journal article" date="2017" name="Nature">
        <title>The Apostasia genome and the evolution of orchids.</title>
        <authorList>
            <person name="Zhang G.Q."/>
            <person name="Liu K.W."/>
            <person name="Li Z."/>
            <person name="Lohaus R."/>
            <person name="Hsiao Y.Y."/>
            <person name="Niu S.C."/>
            <person name="Wang J.Y."/>
            <person name="Lin Y.C."/>
            <person name="Xu Q."/>
            <person name="Chen L.J."/>
            <person name="Yoshida K."/>
            <person name="Fujiwara S."/>
            <person name="Wang Z.W."/>
            <person name="Zhang Y.Q."/>
            <person name="Mitsuda N."/>
            <person name="Wang M."/>
            <person name="Liu G.H."/>
            <person name="Pecoraro L."/>
            <person name="Huang H.X."/>
            <person name="Xiao X.J."/>
            <person name="Lin M."/>
            <person name="Wu X.Y."/>
            <person name="Wu W.L."/>
            <person name="Chen Y.Y."/>
            <person name="Chang S.B."/>
            <person name="Sakamoto S."/>
            <person name="Ohme-Takagi M."/>
            <person name="Yagi M."/>
            <person name="Zeng S.J."/>
            <person name="Shen C.Y."/>
            <person name="Yeh C.M."/>
            <person name="Luo Y.B."/>
            <person name="Tsai W.C."/>
            <person name="Van de Peer Y."/>
            <person name="Liu Z.J."/>
        </authorList>
    </citation>
    <scope>NUCLEOTIDE SEQUENCE [LARGE SCALE GENOMIC DNA]</scope>
    <source>
        <tissue evidence="15">The whole plant</tissue>
    </source>
</reference>
<evidence type="ECO:0000256" key="5">
    <source>
        <dbReference type="ARBA" id="ARBA00012251"/>
    </source>
</evidence>
<evidence type="ECO:0000256" key="3">
    <source>
        <dbReference type="ARBA" id="ARBA00003976"/>
    </source>
</evidence>
<dbReference type="Pfam" id="PF01485">
    <property type="entry name" value="IBR"/>
    <property type="match status" value="1"/>
</dbReference>
<dbReference type="GO" id="GO:0061630">
    <property type="term" value="F:ubiquitin protein ligase activity"/>
    <property type="evidence" value="ECO:0007669"/>
    <property type="project" value="UniProtKB-EC"/>
</dbReference>
<evidence type="ECO:0000256" key="10">
    <source>
        <dbReference type="ARBA" id="ARBA00022786"/>
    </source>
</evidence>
<dbReference type="InterPro" id="IPR044066">
    <property type="entry name" value="TRIAD_supradom"/>
</dbReference>
<keyword evidence="8" id="KW-0677">Repeat</keyword>
<sequence length="184" mass="21361">MKAGRNCRRKQKCGICMENKSVSDFIFINDCLHSYCSKCVGRYVSEKIRNKEAAIACPDAGCKVGTLTPEMCKPVLTREVFDHWSNLLMKYKFSCPFKECSGFVYTTEDSEGKCYQCYRHFCCMCESIWHPNLACKDVQQLRQDDWEKEDLLLVELANKQGWKRCPFCTFYVEKVSGCPNILCR</sequence>
<comment type="similarity">
    <text evidence="4">Belongs to the RBR family. Ariadne subfamily.</text>
</comment>
<evidence type="ECO:0000256" key="11">
    <source>
        <dbReference type="ARBA" id="ARBA00022833"/>
    </source>
</evidence>
<keyword evidence="16" id="KW-1185">Reference proteome</keyword>
<evidence type="ECO:0000256" key="9">
    <source>
        <dbReference type="ARBA" id="ARBA00022771"/>
    </source>
</evidence>
<organism evidence="15 16">
    <name type="scientific">Dendrobium catenatum</name>
    <dbReference type="NCBI Taxonomy" id="906689"/>
    <lineage>
        <taxon>Eukaryota</taxon>
        <taxon>Viridiplantae</taxon>
        <taxon>Streptophyta</taxon>
        <taxon>Embryophyta</taxon>
        <taxon>Tracheophyta</taxon>
        <taxon>Spermatophyta</taxon>
        <taxon>Magnoliopsida</taxon>
        <taxon>Liliopsida</taxon>
        <taxon>Asparagales</taxon>
        <taxon>Orchidaceae</taxon>
        <taxon>Epidendroideae</taxon>
        <taxon>Malaxideae</taxon>
        <taxon>Dendrobiinae</taxon>
        <taxon>Dendrobium</taxon>
    </lineage>
</organism>
<protein>
    <recommendedName>
        <fullName evidence="5">RBR-type E3 ubiquitin transferase</fullName>
        <ecNumber evidence="5">2.3.2.31</ecNumber>
    </recommendedName>
</protein>
<comment type="cofactor">
    <cofactor evidence="2">
        <name>Zn(2+)</name>
        <dbReference type="ChEBI" id="CHEBI:29105"/>
    </cofactor>
</comment>
<dbReference type="InterPro" id="IPR017907">
    <property type="entry name" value="Znf_RING_CS"/>
</dbReference>
<dbReference type="Gene3D" id="3.30.40.10">
    <property type="entry name" value="Zinc/RING finger domain, C3HC4 (zinc finger)"/>
    <property type="match status" value="1"/>
</dbReference>
<dbReference type="EMBL" id="KZ505084">
    <property type="protein sequence ID" value="PKU60498.1"/>
    <property type="molecule type" value="Genomic_DNA"/>
</dbReference>
<keyword evidence="6" id="KW-0808">Transferase</keyword>
<dbReference type="SUPFAM" id="SSF57850">
    <property type="entry name" value="RING/U-box"/>
    <property type="match status" value="2"/>
</dbReference>
<feature type="domain" description="RING-type" evidence="14">
    <location>
        <begin position="9"/>
        <end position="184"/>
    </location>
</feature>
<keyword evidence="11" id="KW-0862">Zinc</keyword>
<dbReference type="InterPro" id="IPR018957">
    <property type="entry name" value="Znf_C3HC4_RING-type"/>
</dbReference>
<comment type="function">
    <text evidence="3">Might act as an E3 ubiquitin-protein ligase, or as part of E3 complex, which accepts ubiquitin from specific E2 ubiquitin-conjugating enzymes and then transfers it to substrates.</text>
</comment>
<dbReference type="Proteomes" id="UP000233837">
    <property type="component" value="Unassembled WGS sequence"/>
</dbReference>
<dbReference type="InterPro" id="IPR001841">
    <property type="entry name" value="Znf_RING"/>
</dbReference>
<dbReference type="InterPro" id="IPR013083">
    <property type="entry name" value="Znf_RING/FYVE/PHD"/>
</dbReference>
<evidence type="ECO:0000256" key="12">
    <source>
        <dbReference type="PROSITE-ProRule" id="PRU00175"/>
    </source>
</evidence>
<evidence type="ECO:0000256" key="8">
    <source>
        <dbReference type="ARBA" id="ARBA00022737"/>
    </source>
</evidence>
<accession>A0A2I0VAR6</accession>
<dbReference type="InterPro" id="IPR031127">
    <property type="entry name" value="E3_UB_ligase_RBR"/>
</dbReference>
<evidence type="ECO:0000256" key="1">
    <source>
        <dbReference type="ARBA" id="ARBA00001798"/>
    </source>
</evidence>
<name>A0A2I0VAR6_9ASPA</name>
<dbReference type="InterPro" id="IPR002867">
    <property type="entry name" value="IBR_dom"/>
</dbReference>
<dbReference type="PROSITE" id="PS00518">
    <property type="entry name" value="ZF_RING_1"/>
    <property type="match status" value="1"/>
</dbReference>
<comment type="catalytic activity">
    <reaction evidence="1">
        <text>[E2 ubiquitin-conjugating enzyme]-S-ubiquitinyl-L-cysteine + [acceptor protein]-L-lysine = [E2 ubiquitin-conjugating enzyme]-L-cysteine + [acceptor protein]-N(6)-ubiquitinyl-L-lysine.</text>
        <dbReference type="EC" id="2.3.2.31"/>
    </reaction>
</comment>
<dbReference type="SMART" id="SM00184">
    <property type="entry name" value="RING"/>
    <property type="match status" value="1"/>
</dbReference>
<evidence type="ECO:0000256" key="4">
    <source>
        <dbReference type="ARBA" id="ARBA00005884"/>
    </source>
</evidence>
<keyword evidence="7" id="KW-0479">Metal-binding</keyword>
<dbReference type="PROSITE" id="PS51873">
    <property type="entry name" value="TRIAD"/>
    <property type="match status" value="1"/>
</dbReference>
<evidence type="ECO:0000313" key="15">
    <source>
        <dbReference type="EMBL" id="PKU60498.1"/>
    </source>
</evidence>
<dbReference type="OrthoDB" id="10009520at2759"/>
<dbReference type="PANTHER" id="PTHR11685">
    <property type="entry name" value="RBR FAMILY RING FINGER AND IBR DOMAIN-CONTAINING"/>
    <property type="match status" value="1"/>
</dbReference>
<proteinExistence type="inferred from homology"/>
<dbReference type="Gene3D" id="1.20.120.1750">
    <property type="match status" value="1"/>
</dbReference>
<feature type="domain" description="RING-type" evidence="13">
    <location>
        <begin position="13"/>
        <end position="58"/>
    </location>
</feature>
<gene>
    <name evidence="15" type="ORF">MA16_Dca028757</name>
</gene>
<evidence type="ECO:0000256" key="6">
    <source>
        <dbReference type="ARBA" id="ARBA00022679"/>
    </source>
</evidence>
<dbReference type="GO" id="GO:0016567">
    <property type="term" value="P:protein ubiquitination"/>
    <property type="evidence" value="ECO:0007669"/>
    <property type="project" value="InterPro"/>
</dbReference>
<evidence type="ECO:0000256" key="2">
    <source>
        <dbReference type="ARBA" id="ARBA00001947"/>
    </source>
</evidence>
<evidence type="ECO:0000256" key="7">
    <source>
        <dbReference type="ARBA" id="ARBA00022723"/>
    </source>
</evidence>
<evidence type="ECO:0000259" key="13">
    <source>
        <dbReference type="PROSITE" id="PS50089"/>
    </source>
</evidence>
<dbReference type="FunFam" id="3.30.40.10:FF:000230">
    <property type="entry name" value="RBR-type E3 ubiquitin transferase"/>
    <property type="match status" value="1"/>
</dbReference>
<evidence type="ECO:0000259" key="14">
    <source>
        <dbReference type="PROSITE" id="PS51873"/>
    </source>
</evidence>